<feature type="transmembrane region" description="Helical" evidence="12">
    <location>
        <begin position="277"/>
        <end position="297"/>
    </location>
</feature>
<dbReference type="Ensembl" id="ENSSMRT00000030899.1">
    <property type="protein sequence ID" value="ENSSMRP00000026423.1"/>
    <property type="gene ID" value="ENSSMRG00000020409.1"/>
</dbReference>
<feature type="transmembrane region" description="Helical" evidence="12">
    <location>
        <begin position="30"/>
        <end position="52"/>
    </location>
</feature>
<sequence length="320" mass="36066">MEGRKEGMANRSIVNEFLLMGFSDDHNVQLLHSLMFLIIYFTALVGNFLIMATVALDNQLHSPMYFFLFNLSLLDVCYISTTVPKTLEVSVTNDRLISYYGCVTQVFLVVTFACEELALLTIMAYDRYVAICYPLRYSVIMTWESCFQMAAASWASTLIHALLHTILTFRLNFCAQNIIDQFFCDIPQLQKISCSDTSINKVLIFVFGITVDSFCITLIVVSYGYIFSTVMKIPSDQGRWKAFSTCTPHLTVFSFFIVTAGFSYMRPKSLSSLTIDLWSAILYAVLPPVLNPIIYSLRNKLPFMGTPIGNGSTDIECAKG</sequence>
<dbReference type="AlphaFoldDB" id="A0A8D0E4X8"/>
<dbReference type="GeneTree" id="ENSGT01050000244828"/>
<feature type="transmembrane region" description="Helical" evidence="12">
    <location>
        <begin position="64"/>
        <end position="83"/>
    </location>
</feature>
<keyword evidence="3" id="KW-1003">Cell membrane</keyword>
<feature type="transmembrane region" description="Helical" evidence="12">
    <location>
        <begin position="103"/>
        <end position="125"/>
    </location>
</feature>
<keyword evidence="9 12" id="KW-0472">Membrane</keyword>
<reference evidence="14" key="2">
    <citation type="submission" date="2025-09" db="UniProtKB">
        <authorList>
            <consortium name="Ensembl"/>
        </authorList>
    </citation>
    <scope>IDENTIFICATION</scope>
</reference>
<dbReference type="PRINTS" id="PR00245">
    <property type="entry name" value="OLFACTORYR"/>
</dbReference>
<feature type="transmembrane region" description="Helical" evidence="12">
    <location>
        <begin position="146"/>
        <end position="167"/>
    </location>
</feature>
<evidence type="ECO:0000256" key="8">
    <source>
        <dbReference type="ARBA" id="ARBA00023040"/>
    </source>
</evidence>
<evidence type="ECO:0000256" key="9">
    <source>
        <dbReference type="ARBA" id="ARBA00023136"/>
    </source>
</evidence>
<evidence type="ECO:0000313" key="14">
    <source>
        <dbReference type="Ensembl" id="ENSSMRP00000026423.1"/>
    </source>
</evidence>
<reference evidence="14" key="1">
    <citation type="submission" date="2025-08" db="UniProtKB">
        <authorList>
            <consortium name="Ensembl"/>
        </authorList>
    </citation>
    <scope>IDENTIFICATION</scope>
</reference>
<keyword evidence="5 12" id="KW-0812">Transmembrane</keyword>
<evidence type="ECO:0000313" key="15">
    <source>
        <dbReference type="Proteomes" id="UP000694421"/>
    </source>
</evidence>
<comment type="subcellular location">
    <subcellularLocation>
        <location evidence="2">Cell membrane</location>
        <topology evidence="2">Multi-pass membrane protein</topology>
    </subcellularLocation>
</comment>
<evidence type="ECO:0000256" key="6">
    <source>
        <dbReference type="ARBA" id="ARBA00022725"/>
    </source>
</evidence>
<dbReference type="FunFam" id="1.20.1070.10:FF:000037">
    <property type="entry name" value="Olfactory receptor"/>
    <property type="match status" value="1"/>
</dbReference>
<dbReference type="Proteomes" id="UP000694421">
    <property type="component" value="Unplaced"/>
</dbReference>
<feature type="transmembrane region" description="Helical" evidence="12">
    <location>
        <begin position="247"/>
        <end position="265"/>
    </location>
</feature>
<dbReference type="PANTHER" id="PTHR26452">
    <property type="entry name" value="OLFACTORY RECEPTOR"/>
    <property type="match status" value="1"/>
</dbReference>
<evidence type="ECO:0000256" key="10">
    <source>
        <dbReference type="ARBA" id="ARBA00023170"/>
    </source>
</evidence>
<feature type="domain" description="G-protein coupled receptors family 1 profile" evidence="13">
    <location>
        <begin position="46"/>
        <end position="295"/>
    </location>
</feature>
<keyword evidence="8" id="KW-0297">G-protein coupled receptor</keyword>
<dbReference type="InterPro" id="IPR050516">
    <property type="entry name" value="Olfactory_GPCR"/>
</dbReference>
<keyword evidence="4" id="KW-0716">Sensory transduction</keyword>
<organism evidence="14 15">
    <name type="scientific">Salvator merianae</name>
    <name type="common">Argentine black and white tegu</name>
    <name type="synonym">Tupinambis merianae</name>
    <dbReference type="NCBI Taxonomy" id="96440"/>
    <lineage>
        <taxon>Eukaryota</taxon>
        <taxon>Metazoa</taxon>
        <taxon>Chordata</taxon>
        <taxon>Craniata</taxon>
        <taxon>Vertebrata</taxon>
        <taxon>Euteleostomi</taxon>
        <taxon>Lepidosauria</taxon>
        <taxon>Squamata</taxon>
        <taxon>Bifurcata</taxon>
        <taxon>Unidentata</taxon>
        <taxon>Episquamata</taxon>
        <taxon>Laterata</taxon>
        <taxon>Teiioidea</taxon>
        <taxon>Teiidae</taxon>
        <taxon>Salvator</taxon>
    </lineage>
</organism>
<evidence type="ECO:0000256" key="11">
    <source>
        <dbReference type="ARBA" id="ARBA00023224"/>
    </source>
</evidence>
<keyword evidence="6" id="KW-0552">Olfaction</keyword>
<dbReference type="Gene3D" id="1.20.1070.10">
    <property type="entry name" value="Rhodopsin 7-helix transmembrane proteins"/>
    <property type="match status" value="1"/>
</dbReference>
<dbReference type="GO" id="GO:0005886">
    <property type="term" value="C:plasma membrane"/>
    <property type="evidence" value="ECO:0007669"/>
    <property type="project" value="UniProtKB-SubCell"/>
</dbReference>
<proteinExistence type="predicted"/>
<feature type="transmembrane region" description="Helical" evidence="12">
    <location>
        <begin position="202"/>
        <end position="226"/>
    </location>
</feature>
<evidence type="ECO:0000259" key="13">
    <source>
        <dbReference type="PROSITE" id="PS50262"/>
    </source>
</evidence>
<dbReference type="OMA" id="CIDTRIN"/>
<dbReference type="SUPFAM" id="SSF81321">
    <property type="entry name" value="Family A G protein-coupled receptor-like"/>
    <property type="match status" value="1"/>
</dbReference>
<evidence type="ECO:0000256" key="4">
    <source>
        <dbReference type="ARBA" id="ARBA00022606"/>
    </source>
</evidence>
<dbReference type="PROSITE" id="PS50262">
    <property type="entry name" value="G_PROTEIN_RECEP_F1_2"/>
    <property type="match status" value="1"/>
</dbReference>
<evidence type="ECO:0000256" key="12">
    <source>
        <dbReference type="SAM" id="Phobius"/>
    </source>
</evidence>
<evidence type="ECO:0000256" key="3">
    <source>
        <dbReference type="ARBA" id="ARBA00022475"/>
    </source>
</evidence>
<dbReference type="CDD" id="cd15227">
    <property type="entry name" value="7tmA_OR14-like"/>
    <property type="match status" value="1"/>
</dbReference>
<dbReference type="Pfam" id="PF13853">
    <property type="entry name" value="7tm_4"/>
    <property type="match status" value="1"/>
</dbReference>
<comment type="function">
    <text evidence="1">Odorant receptor.</text>
</comment>
<evidence type="ECO:0000256" key="2">
    <source>
        <dbReference type="ARBA" id="ARBA00004651"/>
    </source>
</evidence>
<name>A0A8D0E4X8_SALMN</name>
<evidence type="ECO:0000256" key="5">
    <source>
        <dbReference type="ARBA" id="ARBA00022692"/>
    </source>
</evidence>
<keyword evidence="10" id="KW-0675">Receptor</keyword>
<dbReference type="PRINTS" id="PR00237">
    <property type="entry name" value="GPCRRHODOPSN"/>
</dbReference>
<evidence type="ECO:0000256" key="1">
    <source>
        <dbReference type="ARBA" id="ARBA00002936"/>
    </source>
</evidence>
<evidence type="ECO:0000256" key="7">
    <source>
        <dbReference type="ARBA" id="ARBA00022989"/>
    </source>
</evidence>
<dbReference type="InterPro" id="IPR000725">
    <property type="entry name" value="Olfact_rcpt"/>
</dbReference>
<keyword evidence="15" id="KW-1185">Reference proteome</keyword>
<dbReference type="GO" id="GO:0004930">
    <property type="term" value="F:G protein-coupled receptor activity"/>
    <property type="evidence" value="ECO:0007669"/>
    <property type="project" value="UniProtKB-KW"/>
</dbReference>
<accession>A0A8D0E4X8</accession>
<dbReference type="InterPro" id="IPR000276">
    <property type="entry name" value="GPCR_Rhodpsn"/>
</dbReference>
<protein>
    <recommendedName>
        <fullName evidence="13">G-protein coupled receptors family 1 profile domain-containing protein</fullName>
    </recommendedName>
</protein>
<dbReference type="GO" id="GO:0004984">
    <property type="term" value="F:olfactory receptor activity"/>
    <property type="evidence" value="ECO:0007669"/>
    <property type="project" value="InterPro"/>
</dbReference>
<keyword evidence="7 12" id="KW-1133">Transmembrane helix</keyword>
<dbReference type="InterPro" id="IPR017452">
    <property type="entry name" value="GPCR_Rhodpsn_7TM"/>
</dbReference>
<keyword evidence="11" id="KW-0807">Transducer</keyword>